<evidence type="ECO:0000313" key="9">
    <source>
        <dbReference type="Proteomes" id="UP000635387"/>
    </source>
</evidence>
<dbReference type="EMBL" id="BNAY01000016">
    <property type="protein sequence ID" value="GHH37814.1"/>
    <property type="molecule type" value="Genomic_DNA"/>
</dbReference>
<comment type="similarity">
    <text evidence="1">Belongs to the peptidase S33 family.</text>
</comment>
<comment type="caution">
    <text evidence="8">The sequence shown here is derived from an EMBL/GenBank/DDBJ whole genome shotgun (WGS) entry which is preliminary data.</text>
</comment>
<feature type="region of interest" description="Disordered" evidence="4">
    <location>
        <begin position="145"/>
        <end position="165"/>
    </location>
</feature>
<dbReference type="Gene3D" id="3.40.50.1820">
    <property type="entry name" value="alpha/beta hydrolase"/>
    <property type="match status" value="1"/>
</dbReference>
<feature type="domain" description="Peptidase S33 tripeptidyl aminopeptidase-like C-terminal" evidence="7">
    <location>
        <begin position="416"/>
        <end position="509"/>
    </location>
</feature>
<evidence type="ECO:0000256" key="5">
    <source>
        <dbReference type="SAM" id="SignalP"/>
    </source>
</evidence>
<keyword evidence="2 5" id="KW-0732">Signal</keyword>
<feature type="domain" description="AB hydrolase-1" evidence="6">
    <location>
        <begin position="103"/>
        <end position="276"/>
    </location>
</feature>
<sequence length="519" mass="56338">MHRRLRLAVVIPAVAGGLLAGMTPAVADPGTLNTTGIPARYAEQALTWRQCTAEDVPDQPEAAKILECATFASPRDWERPGDRQDVTIAISRLKSTGATTASVLTNPGGPGAPGRSFPASLSKQAKLREHQEIIGIDTRGTGRSTNISCGGAGAANETHDPRDRDPRNLNLLLDALEYTTKSCERTSGELVRFVDTFHNTKDLDLLRVLLGRKKINWIGYSAGTWLGAHYAQRFPDRVGRFVLDSSVDFTSTWSTSFDLQPMGYERRWRQDFLPWAAAHDDRYGLGTSGEQVRQTFEKIRYALTRAPVEVGGTKIGPVDLDGRFVGLLKTKHAFPGLAGFLSQLKTLTGNDEPEQVKARARAAIAAAPAEPDPTDTMLAVLTAVRCNDNPEPGDRRSVIRRSQKFLDQGELLAGGYWMFIQNCIFWEGTPRPQPTMNGKGVPPVVIVHSVNDPATPIEGARKAHTAFENSRLLTVTGEGDHGIYGFGNLAVDKVVDAYLVDGVVPKDQSVPGTPLPAPS</sequence>
<reference evidence="9" key="1">
    <citation type="journal article" date="2019" name="Int. J. Syst. Evol. Microbiol.">
        <title>The Global Catalogue of Microorganisms (GCM) 10K type strain sequencing project: providing services to taxonomists for standard genome sequencing and annotation.</title>
        <authorList>
            <consortium name="The Broad Institute Genomics Platform"/>
            <consortium name="The Broad Institute Genome Sequencing Center for Infectious Disease"/>
            <person name="Wu L."/>
            <person name="Ma J."/>
        </authorList>
    </citation>
    <scope>NUCLEOTIDE SEQUENCE [LARGE SCALE GENOMIC DNA]</scope>
    <source>
        <strain evidence="9">CGMCC 4.7683</strain>
    </source>
</reference>
<dbReference type="InterPro" id="IPR013595">
    <property type="entry name" value="Pept_S33_TAP-like_C"/>
</dbReference>
<accession>A0ABQ3MDH9</accession>
<dbReference type="Pfam" id="PF08386">
    <property type="entry name" value="Abhydrolase_4"/>
    <property type="match status" value="1"/>
</dbReference>
<feature type="region of interest" description="Disordered" evidence="4">
    <location>
        <begin position="100"/>
        <end position="119"/>
    </location>
</feature>
<evidence type="ECO:0000256" key="2">
    <source>
        <dbReference type="ARBA" id="ARBA00022729"/>
    </source>
</evidence>
<evidence type="ECO:0000313" key="8">
    <source>
        <dbReference type="EMBL" id="GHH37814.1"/>
    </source>
</evidence>
<dbReference type="PANTHER" id="PTHR43248:SF29">
    <property type="entry name" value="TRIPEPTIDYL AMINOPEPTIDASE"/>
    <property type="match status" value="1"/>
</dbReference>
<evidence type="ECO:0000259" key="7">
    <source>
        <dbReference type="Pfam" id="PF08386"/>
    </source>
</evidence>
<dbReference type="Proteomes" id="UP000635387">
    <property type="component" value="Unassembled WGS sequence"/>
</dbReference>
<dbReference type="RefSeq" id="WP_191259877.1">
    <property type="nucleotide sequence ID" value="NZ_BNAY01000016.1"/>
</dbReference>
<keyword evidence="9" id="KW-1185">Reference proteome</keyword>
<dbReference type="InterPro" id="IPR051601">
    <property type="entry name" value="Serine_prot/Carboxylest_S33"/>
</dbReference>
<evidence type="ECO:0000259" key="6">
    <source>
        <dbReference type="Pfam" id="PF00561"/>
    </source>
</evidence>
<dbReference type="PANTHER" id="PTHR43248">
    <property type="entry name" value="2-SUCCINYL-6-HYDROXY-2,4-CYCLOHEXADIENE-1-CARBOXYLATE SYNTHASE"/>
    <property type="match status" value="1"/>
</dbReference>
<keyword evidence="3" id="KW-0378">Hydrolase</keyword>
<dbReference type="Pfam" id="PF00561">
    <property type="entry name" value="Abhydrolase_1"/>
    <property type="match status" value="1"/>
</dbReference>
<organism evidence="8 9">
    <name type="scientific">Amycolatopsis oliviviridis</name>
    <dbReference type="NCBI Taxonomy" id="1471590"/>
    <lineage>
        <taxon>Bacteria</taxon>
        <taxon>Bacillati</taxon>
        <taxon>Actinomycetota</taxon>
        <taxon>Actinomycetes</taxon>
        <taxon>Pseudonocardiales</taxon>
        <taxon>Pseudonocardiaceae</taxon>
        <taxon>Amycolatopsis</taxon>
    </lineage>
</organism>
<dbReference type="InterPro" id="IPR029058">
    <property type="entry name" value="AB_hydrolase_fold"/>
</dbReference>
<evidence type="ECO:0000256" key="4">
    <source>
        <dbReference type="SAM" id="MobiDB-lite"/>
    </source>
</evidence>
<evidence type="ECO:0000256" key="3">
    <source>
        <dbReference type="ARBA" id="ARBA00022801"/>
    </source>
</evidence>
<gene>
    <name evidence="8" type="ORF">GCM10017790_82750</name>
</gene>
<proteinExistence type="inferred from homology"/>
<dbReference type="SUPFAM" id="SSF53474">
    <property type="entry name" value="alpha/beta-Hydrolases"/>
    <property type="match status" value="1"/>
</dbReference>
<name>A0ABQ3MDH9_9PSEU</name>
<dbReference type="InterPro" id="IPR000073">
    <property type="entry name" value="AB_hydrolase_1"/>
</dbReference>
<feature type="signal peptide" evidence="5">
    <location>
        <begin position="1"/>
        <end position="27"/>
    </location>
</feature>
<evidence type="ECO:0000256" key="1">
    <source>
        <dbReference type="ARBA" id="ARBA00010088"/>
    </source>
</evidence>
<protein>
    <submittedName>
        <fullName evidence="8">Peptidase</fullName>
    </submittedName>
</protein>
<feature type="chain" id="PRO_5045983977" evidence="5">
    <location>
        <begin position="28"/>
        <end position="519"/>
    </location>
</feature>